<dbReference type="InterPro" id="IPR010617">
    <property type="entry name" value="TMEM175-like"/>
</dbReference>
<evidence type="ECO:0000256" key="6">
    <source>
        <dbReference type="ARBA" id="ARBA00022826"/>
    </source>
</evidence>
<evidence type="ECO:0000256" key="11">
    <source>
        <dbReference type="ARBA" id="ARBA00023303"/>
    </source>
</evidence>
<feature type="transmembrane region" description="Helical" evidence="13">
    <location>
        <begin position="135"/>
        <end position="159"/>
    </location>
</feature>
<comment type="caution">
    <text evidence="14">The sequence shown here is derived from an EMBL/GenBank/DDBJ whole genome shotgun (WGS) entry which is preliminary data.</text>
</comment>
<keyword evidence="8 13" id="KW-1133">Transmembrane helix</keyword>
<name>A0ABW5Y9V7_9SPHI</name>
<evidence type="ECO:0000256" key="13">
    <source>
        <dbReference type="SAM" id="Phobius"/>
    </source>
</evidence>
<evidence type="ECO:0000313" key="14">
    <source>
        <dbReference type="EMBL" id="MFD2872073.1"/>
    </source>
</evidence>
<evidence type="ECO:0000313" key="15">
    <source>
        <dbReference type="Proteomes" id="UP001597557"/>
    </source>
</evidence>
<evidence type="ECO:0000256" key="3">
    <source>
        <dbReference type="ARBA" id="ARBA00022448"/>
    </source>
</evidence>
<proteinExistence type="inferred from homology"/>
<evidence type="ECO:0000256" key="7">
    <source>
        <dbReference type="ARBA" id="ARBA00022958"/>
    </source>
</evidence>
<dbReference type="EMBL" id="JBHUPD010000001">
    <property type="protein sequence ID" value="MFD2872073.1"/>
    <property type="molecule type" value="Genomic_DNA"/>
</dbReference>
<keyword evidence="6" id="KW-0631">Potassium channel</keyword>
<protein>
    <submittedName>
        <fullName evidence="14">TMEM175 family protein</fullName>
    </submittedName>
</protein>
<comment type="catalytic activity">
    <reaction evidence="12">
        <text>K(+)(in) = K(+)(out)</text>
        <dbReference type="Rhea" id="RHEA:29463"/>
        <dbReference type="ChEBI" id="CHEBI:29103"/>
    </reaction>
</comment>
<dbReference type="RefSeq" id="WP_377183381.1">
    <property type="nucleotide sequence ID" value="NZ_JBHUPD010000001.1"/>
</dbReference>
<evidence type="ECO:0000256" key="9">
    <source>
        <dbReference type="ARBA" id="ARBA00023065"/>
    </source>
</evidence>
<dbReference type="PANTHER" id="PTHR31462">
    <property type="entry name" value="ENDOSOMAL/LYSOSOMAL POTASSIUM CHANNEL TMEM175"/>
    <property type="match status" value="1"/>
</dbReference>
<keyword evidence="5 13" id="KW-0812">Transmembrane</keyword>
<keyword evidence="7" id="KW-0630">Potassium</keyword>
<comment type="similarity">
    <text evidence="2">Belongs to the TMEM175 family.</text>
</comment>
<feature type="transmembrane region" description="Helical" evidence="13">
    <location>
        <begin position="93"/>
        <end position="115"/>
    </location>
</feature>
<sequence length="268" mass="31856">MHINEEEEIKKEFQLERVILFTDAVFAIILTIMVLDIKLPEEIKNIDAIGFHHEIKLLVLRLIGYLVTFVLVSRFWMLHLNLFRYLKDYDRNLLILNLAFLFSVTLFPFAISNLFHEMPGQQIKDWKQLNIQDSWSLQIYITIALLTTSMQSLISWYLLSNRQRLCINTNDLETTLQWKVTRVMLFLAPAFLILLLILNCFPLPYYTPFIIVGLFGFSTGKLKQHYYPKGSYSGPVLWRLYNYAKNNRFKRPMHRNTLKKEQPEKEQD</sequence>
<comment type="subcellular location">
    <subcellularLocation>
        <location evidence="1">Membrane</location>
        <topology evidence="1">Multi-pass membrane protein</topology>
    </subcellularLocation>
</comment>
<keyword evidence="4" id="KW-0633">Potassium transport</keyword>
<evidence type="ECO:0000256" key="2">
    <source>
        <dbReference type="ARBA" id="ARBA00006920"/>
    </source>
</evidence>
<evidence type="ECO:0000256" key="10">
    <source>
        <dbReference type="ARBA" id="ARBA00023136"/>
    </source>
</evidence>
<organism evidence="14 15">
    <name type="scientific">Mucilaginibacter ximonensis</name>
    <dbReference type="NCBI Taxonomy" id="538021"/>
    <lineage>
        <taxon>Bacteria</taxon>
        <taxon>Pseudomonadati</taxon>
        <taxon>Bacteroidota</taxon>
        <taxon>Sphingobacteriia</taxon>
        <taxon>Sphingobacteriales</taxon>
        <taxon>Sphingobacteriaceae</taxon>
        <taxon>Mucilaginibacter</taxon>
    </lineage>
</organism>
<feature type="transmembrane region" description="Helical" evidence="13">
    <location>
        <begin position="55"/>
        <end position="72"/>
    </location>
</feature>
<keyword evidence="3" id="KW-0813">Transport</keyword>
<keyword evidence="10 13" id="KW-0472">Membrane</keyword>
<keyword evidence="9" id="KW-0406">Ion transport</keyword>
<accession>A0ABW5Y9V7</accession>
<dbReference type="Proteomes" id="UP001597557">
    <property type="component" value="Unassembled WGS sequence"/>
</dbReference>
<gene>
    <name evidence="14" type="ORF">ACFS5N_06320</name>
</gene>
<keyword evidence="15" id="KW-1185">Reference proteome</keyword>
<evidence type="ECO:0000256" key="12">
    <source>
        <dbReference type="ARBA" id="ARBA00034430"/>
    </source>
</evidence>
<reference evidence="15" key="1">
    <citation type="journal article" date="2019" name="Int. J. Syst. Evol. Microbiol.">
        <title>The Global Catalogue of Microorganisms (GCM) 10K type strain sequencing project: providing services to taxonomists for standard genome sequencing and annotation.</title>
        <authorList>
            <consortium name="The Broad Institute Genomics Platform"/>
            <consortium name="The Broad Institute Genome Sequencing Center for Infectious Disease"/>
            <person name="Wu L."/>
            <person name="Ma J."/>
        </authorList>
    </citation>
    <scope>NUCLEOTIDE SEQUENCE [LARGE SCALE GENOMIC DNA]</scope>
    <source>
        <strain evidence="15">KCTC 22437</strain>
    </source>
</reference>
<feature type="transmembrane region" description="Helical" evidence="13">
    <location>
        <begin position="18"/>
        <end position="35"/>
    </location>
</feature>
<keyword evidence="11" id="KW-0407">Ion channel</keyword>
<evidence type="ECO:0000256" key="4">
    <source>
        <dbReference type="ARBA" id="ARBA00022538"/>
    </source>
</evidence>
<feature type="transmembrane region" description="Helical" evidence="13">
    <location>
        <begin position="180"/>
        <end position="199"/>
    </location>
</feature>
<evidence type="ECO:0000256" key="5">
    <source>
        <dbReference type="ARBA" id="ARBA00022692"/>
    </source>
</evidence>
<dbReference type="PANTHER" id="PTHR31462:SF5">
    <property type="entry name" value="ENDOSOMAL_LYSOSOMAL PROTON CHANNEL TMEM175"/>
    <property type="match status" value="1"/>
</dbReference>
<evidence type="ECO:0000256" key="8">
    <source>
        <dbReference type="ARBA" id="ARBA00022989"/>
    </source>
</evidence>
<dbReference type="Pfam" id="PF06736">
    <property type="entry name" value="TMEM175"/>
    <property type="match status" value="1"/>
</dbReference>
<evidence type="ECO:0000256" key="1">
    <source>
        <dbReference type="ARBA" id="ARBA00004141"/>
    </source>
</evidence>